<comment type="subcellular location">
    <subcellularLocation>
        <location evidence="1">Membrane</location>
        <topology evidence="1">Multi-pass membrane protein</topology>
    </subcellularLocation>
</comment>
<feature type="transmembrane region" description="Helical" evidence="8">
    <location>
        <begin position="34"/>
        <end position="55"/>
    </location>
</feature>
<evidence type="ECO:0000256" key="1">
    <source>
        <dbReference type="ARBA" id="ARBA00004141"/>
    </source>
</evidence>
<reference evidence="9" key="1">
    <citation type="journal article" date="2014" name="Int. J. Syst. Evol. Microbiol.">
        <title>Complete genome sequence of Corynebacterium casei LMG S-19264T (=DSM 44701T), isolated from a smear-ripened cheese.</title>
        <authorList>
            <consortium name="US DOE Joint Genome Institute (JGI-PGF)"/>
            <person name="Walter F."/>
            <person name="Albersmeier A."/>
            <person name="Kalinowski J."/>
            <person name="Ruckert C."/>
        </authorList>
    </citation>
    <scope>NUCLEOTIDE SEQUENCE</scope>
    <source>
        <strain evidence="9">CGMCC 1.12408</strain>
    </source>
</reference>
<protein>
    <submittedName>
        <fullName evidence="9">Glycerol uptake facilitator protein</fullName>
    </submittedName>
</protein>
<evidence type="ECO:0000256" key="3">
    <source>
        <dbReference type="ARBA" id="ARBA00022448"/>
    </source>
</evidence>
<evidence type="ECO:0000256" key="6">
    <source>
        <dbReference type="ARBA" id="ARBA00023136"/>
    </source>
</evidence>
<gene>
    <name evidence="9" type="primary">glpF</name>
    <name evidence="9" type="ORF">GCM10008025_07180</name>
</gene>
<evidence type="ECO:0000256" key="2">
    <source>
        <dbReference type="ARBA" id="ARBA00006175"/>
    </source>
</evidence>
<sequence>MTEFMGELIGTMILIILGGGVVGGVVLKNTKAEGAGWIVITVGWGLAVTMAIYAVGNISGAHINPAVTLGFAAVGEFEWAKVPLFVTAQMIGAIIGGVIVYLAYLAHWRKTDDPETKLAVFATAPAERSMFANFLTETIGTFVLLLGLLFIGANSFTEGLNPLIVGLLILAIGVSLGGPTGYAINPARDLGPRIAHAFLPIAGKGHSDWGYSWIPVVGPIFGGIYGAVFYKAFFEQEFSVLFWIMSVLMLVAIGGAISEDAKKQREQAGELNKKAV</sequence>
<accession>A0A916RQZ5</accession>
<feature type="transmembrane region" description="Helical" evidence="8">
    <location>
        <begin position="240"/>
        <end position="257"/>
    </location>
</feature>
<feature type="transmembrane region" description="Helical" evidence="8">
    <location>
        <begin position="129"/>
        <end position="151"/>
    </location>
</feature>
<dbReference type="Pfam" id="PF00230">
    <property type="entry name" value="MIP"/>
    <property type="match status" value="1"/>
</dbReference>
<dbReference type="NCBIfam" id="TIGR00861">
    <property type="entry name" value="MIP"/>
    <property type="match status" value="1"/>
</dbReference>
<evidence type="ECO:0000313" key="9">
    <source>
        <dbReference type="EMBL" id="GGA65928.1"/>
    </source>
</evidence>
<dbReference type="PANTHER" id="PTHR43829:SF9">
    <property type="entry name" value="AQUAPORIN-9"/>
    <property type="match status" value="1"/>
</dbReference>
<evidence type="ECO:0000256" key="4">
    <source>
        <dbReference type="ARBA" id="ARBA00022692"/>
    </source>
</evidence>
<dbReference type="GO" id="GO:0005886">
    <property type="term" value="C:plasma membrane"/>
    <property type="evidence" value="ECO:0007669"/>
    <property type="project" value="TreeGrafter"/>
</dbReference>
<keyword evidence="4 7" id="KW-0812">Transmembrane</keyword>
<name>A0A916RQZ5_9BACI</name>
<keyword evidence="10" id="KW-1185">Reference proteome</keyword>
<organism evidence="9 10">
    <name type="scientific">Ornithinibacillus halotolerans</name>
    <dbReference type="NCBI Taxonomy" id="1274357"/>
    <lineage>
        <taxon>Bacteria</taxon>
        <taxon>Bacillati</taxon>
        <taxon>Bacillota</taxon>
        <taxon>Bacilli</taxon>
        <taxon>Bacillales</taxon>
        <taxon>Bacillaceae</taxon>
        <taxon>Ornithinibacillus</taxon>
    </lineage>
</organism>
<dbReference type="InterPro" id="IPR000425">
    <property type="entry name" value="MIP"/>
</dbReference>
<reference evidence="9" key="2">
    <citation type="submission" date="2020-09" db="EMBL/GenBank/DDBJ databases">
        <authorList>
            <person name="Sun Q."/>
            <person name="Zhou Y."/>
        </authorList>
    </citation>
    <scope>NUCLEOTIDE SEQUENCE</scope>
    <source>
        <strain evidence="9">CGMCC 1.12408</strain>
    </source>
</reference>
<dbReference type="EMBL" id="BMEY01000003">
    <property type="protein sequence ID" value="GGA65928.1"/>
    <property type="molecule type" value="Genomic_DNA"/>
</dbReference>
<dbReference type="RefSeq" id="WP_188383326.1">
    <property type="nucleotide sequence ID" value="NZ_BMEY01000003.1"/>
</dbReference>
<keyword evidence="6 8" id="KW-0472">Membrane</keyword>
<keyword evidence="5 8" id="KW-1133">Transmembrane helix</keyword>
<dbReference type="Gene3D" id="1.20.1080.10">
    <property type="entry name" value="Glycerol uptake facilitator protein"/>
    <property type="match status" value="1"/>
</dbReference>
<evidence type="ECO:0000313" key="10">
    <source>
        <dbReference type="Proteomes" id="UP000613512"/>
    </source>
</evidence>
<dbReference type="InterPro" id="IPR022357">
    <property type="entry name" value="MIP_CS"/>
</dbReference>
<feature type="transmembrane region" description="Helical" evidence="8">
    <location>
        <begin position="213"/>
        <end position="234"/>
    </location>
</feature>
<evidence type="ECO:0000256" key="5">
    <source>
        <dbReference type="ARBA" id="ARBA00022989"/>
    </source>
</evidence>
<keyword evidence="3 7" id="KW-0813">Transport</keyword>
<dbReference type="GO" id="GO:0015254">
    <property type="term" value="F:glycerol channel activity"/>
    <property type="evidence" value="ECO:0007669"/>
    <property type="project" value="TreeGrafter"/>
</dbReference>
<proteinExistence type="inferred from homology"/>
<evidence type="ECO:0000256" key="7">
    <source>
        <dbReference type="RuleBase" id="RU000477"/>
    </source>
</evidence>
<dbReference type="InterPro" id="IPR023271">
    <property type="entry name" value="Aquaporin-like"/>
</dbReference>
<dbReference type="InterPro" id="IPR050363">
    <property type="entry name" value="MIP/Aquaporin"/>
</dbReference>
<comment type="similarity">
    <text evidence="2 7">Belongs to the MIP/aquaporin (TC 1.A.8) family.</text>
</comment>
<dbReference type="Proteomes" id="UP000613512">
    <property type="component" value="Unassembled WGS sequence"/>
</dbReference>
<dbReference type="SUPFAM" id="SSF81338">
    <property type="entry name" value="Aquaporin-like"/>
    <property type="match status" value="1"/>
</dbReference>
<dbReference type="PRINTS" id="PR00783">
    <property type="entry name" value="MINTRINSICP"/>
</dbReference>
<feature type="transmembrane region" description="Helical" evidence="8">
    <location>
        <begin position="84"/>
        <end position="108"/>
    </location>
</feature>
<evidence type="ECO:0000256" key="8">
    <source>
        <dbReference type="SAM" id="Phobius"/>
    </source>
</evidence>
<dbReference type="PROSITE" id="PS00221">
    <property type="entry name" value="MIP"/>
    <property type="match status" value="1"/>
</dbReference>
<feature type="transmembrane region" description="Helical" evidence="8">
    <location>
        <begin position="163"/>
        <end position="184"/>
    </location>
</feature>
<comment type="caution">
    <text evidence="9">The sequence shown here is derived from an EMBL/GenBank/DDBJ whole genome shotgun (WGS) entry which is preliminary data.</text>
</comment>
<dbReference type="PANTHER" id="PTHR43829">
    <property type="entry name" value="AQUAPORIN OR AQUAGLYCEROPORIN RELATED"/>
    <property type="match status" value="1"/>
</dbReference>
<feature type="transmembrane region" description="Helical" evidence="8">
    <location>
        <begin position="6"/>
        <end position="27"/>
    </location>
</feature>
<dbReference type="AlphaFoldDB" id="A0A916RQZ5"/>